<dbReference type="PANTHER" id="PTHR45436:SF5">
    <property type="entry name" value="SENSOR HISTIDINE KINASE TRCS"/>
    <property type="match status" value="1"/>
</dbReference>
<sequence length="470" mass="48871">MTRRIAWTLLALTSVLLVLAVVPLAVSMTARERVAYRDNQRAATRVIAAASEERLSDHKPATAMRQELDTAARAGDCAAVYDASAHLVASTPCTAAQGEEAAELVGRVLSGHEPEPPENEGRLLAAEPAGEVRRPAGAVVLARSAAPLDTRIATIWGWSAAIGAAGLAASVLLSFRLARWVGRPLSTLDASARRLGEGELDERADVGGGPPEVGRLAATFNTMAARTEALVHGHRAVIADVSHQLRTPLAALRLRLDVLAAGADDSTAAEVAAAQEEIARLSRLVDGLLAVARAEQATPRPTAVRVAEVMAERVAAWSPVAEERGVQLSTVSAGPALIVALGAGHLEQILDNLIANAVEAVPAGGSITLDHRAAGNAARVLVRDDGPGMTAEAKAVAFRRFGNPEARGSGLGLAIVHRLVTANGGTAHLEDTPGGGLTVVLDLPLWPERGHERGVSSRSSPVERTADQDR</sequence>
<dbReference type="Gene3D" id="3.30.565.10">
    <property type="entry name" value="Histidine kinase-like ATPase, C-terminal domain"/>
    <property type="match status" value="1"/>
</dbReference>
<dbReference type="Gene3D" id="1.10.287.130">
    <property type="match status" value="1"/>
</dbReference>
<dbReference type="RefSeq" id="WP_232648942.1">
    <property type="nucleotide sequence ID" value="NZ_JAJSBI010000006.1"/>
</dbReference>
<evidence type="ECO:0000259" key="14">
    <source>
        <dbReference type="PROSITE" id="PS50885"/>
    </source>
</evidence>
<evidence type="ECO:0000256" key="7">
    <source>
        <dbReference type="ARBA" id="ARBA00022777"/>
    </source>
</evidence>
<evidence type="ECO:0000256" key="8">
    <source>
        <dbReference type="ARBA" id="ARBA00022989"/>
    </source>
</evidence>
<keyword evidence="6 12" id="KW-0812">Transmembrane</keyword>
<dbReference type="Pfam" id="PF00672">
    <property type="entry name" value="HAMP"/>
    <property type="match status" value="1"/>
</dbReference>
<dbReference type="Pfam" id="PF02518">
    <property type="entry name" value="HATPase_c"/>
    <property type="match status" value="1"/>
</dbReference>
<evidence type="ECO:0000313" key="16">
    <source>
        <dbReference type="Proteomes" id="UP001108029"/>
    </source>
</evidence>
<evidence type="ECO:0000256" key="12">
    <source>
        <dbReference type="SAM" id="Phobius"/>
    </source>
</evidence>
<dbReference type="Proteomes" id="UP001108029">
    <property type="component" value="Unassembled WGS sequence"/>
</dbReference>
<keyword evidence="7 15" id="KW-0418">Kinase</keyword>
<evidence type="ECO:0000256" key="11">
    <source>
        <dbReference type="SAM" id="MobiDB-lite"/>
    </source>
</evidence>
<comment type="catalytic activity">
    <reaction evidence="1">
        <text>ATP + protein L-histidine = ADP + protein N-phospho-L-histidine.</text>
        <dbReference type="EC" id="2.7.13.3"/>
    </reaction>
</comment>
<evidence type="ECO:0000256" key="9">
    <source>
        <dbReference type="ARBA" id="ARBA00023012"/>
    </source>
</evidence>
<organism evidence="15 16">
    <name type="scientific">Streptomyces guryensis</name>
    <dbReference type="NCBI Taxonomy" id="2886947"/>
    <lineage>
        <taxon>Bacteria</taxon>
        <taxon>Bacillati</taxon>
        <taxon>Actinomycetota</taxon>
        <taxon>Actinomycetes</taxon>
        <taxon>Kitasatosporales</taxon>
        <taxon>Streptomycetaceae</taxon>
        <taxon>Streptomyces</taxon>
    </lineage>
</organism>
<dbReference type="InterPro" id="IPR003660">
    <property type="entry name" value="HAMP_dom"/>
</dbReference>
<dbReference type="InterPro" id="IPR004358">
    <property type="entry name" value="Sig_transdc_His_kin-like_C"/>
</dbReference>
<protein>
    <recommendedName>
        <fullName evidence="3">histidine kinase</fullName>
        <ecNumber evidence="3">2.7.13.3</ecNumber>
    </recommendedName>
</protein>
<dbReference type="InterPro" id="IPR005467">
    <property type="entry name" value="His_kinase_dom"/>
</dbReference>
<reference evidence="15" key="1">
    <citation type="submission" date="2021-12" db="EMBL/GenBank/DDBJ databases">
        <authorList>
            <person name="Lee J.-H."/>
            <person name="Kim S.-B."/>
        </authorList>
    </citation>
    <scope>NUCLEOTIDE SEQUENCE</scope>
    <source>
        <strain evidence="15">NR30</strain>
    </source>
</reference>
<dbReference type="EC" id="2.7.13.3" evidence="3"/>
<keyword evidence="9" id="KW-0902">Two-component regulatory system</keyword>
<dbReference type="PROSITE" id="PS50885">
    <property type="entry name" value="HAMP"/>
    <property type="match status" value="1"/>
</dbReference>
<dbReference type="CDD" id="cd00082">
    <property type="entry name" value="HisKA"/>
    <property type="match status" value="1"/>
</dbReference>
<dbReference type="SMART" id="SM00304">
    <property type="entry name" value="HAMP"/>
    <property type="match status" value="2"/>
</dbReference>
<dbReference type="InterPro" id="IPR003661">
    <property type="entry name" value="HisK_dim/P_dom"/>
</dbReference>
<evidence type="ECO:0000259" key="13">
    <source>
        <dbReference type="PROSITE" id="PS50109"/>
    </source>
</evidence>
<evidence type="ECO:0000313" key="15">
    <source>
        <dbReference type="EMBL" id="MCD9874813.1"/>
    </source>
</evidence>
<proteinExistence type="predicted"/>
<evidence type="ECO:0000256" key="6">
    <source>
        <dbReference type="ARBA" id="ARBA00022692"/>
    </source>
</evidence>
<keyword evidence="16" id="KW-1185">Reference proteome</keyword>
<dbReference type="AlphaFoldDB" id="A0A9Q3Z5F4"/>
<dbReference type="Gene3D" id="6.10.340.10">
    <property type="match status" value="1"/>
</dbReference>
<keyword evidence="8 12" id="KW-1133">Transmembrane helix</keyword>
<feature type="transmembrane region" description="Helical" evidence="12">
    <location>
        <begin position="155"/>
        <end position="175"/>
    </location>
</feature>
<dbReference type="GO" id="GO:0005886">
    <property type="term" value="C:plasma membrane"/>
    <property type="evidence" value="ECO:0007669"/>
    <property type="project" value="UniProtKB-SubCell"/>
</dbReference>
<dbReference type="SUPFAM" id="SSF158472">
    <property type="entry name" value="HAMP domain-like"/>
    <property type="match status" value="1"/>
</dbReference>
<dbReference type="InterPro" id="IPR050428">
    <property type="entry name" value="TCS_sensor_his_kinase"/>
</dbReference>
<comment type="subcellular location">
    <subcellularLocation>
        <location evidence="2">Cell membrane</location>
    </subcellularLocation>
</comment>
<evidence type="ECO:0000256" key="4">
    <source>
        <dbReference type="ARBA" id="ARBA00022553"/>
    </source>
</evidence>
<evidence type="ECO:0000256" key="3">
    <source>
        <dbReference type="ARBA" id="ARBA00012438"/>
    </source>
</evidence>
<dbReference type="InterPro" id="IPR036097">
    <property type="entry name" value="HisK_dim/P_sf"/>
</dbReference>
<dbReference type="CDD" id="cd06225">
    <property type="entry name" value="HAMP"/>
    <property type="match status" value="1"/>
</dbReference>
<dbReference type="PROSITE" id="PS50109">
    <property type="entry name" value="HIS_KIN"/>
    <property type="match status" value="1"/>
</dbReference>
<keyword evidence="10 12" id="KW-0472">Membrane</keyword>
<dbReference type="SMART" id="SM00388">
    <property type="entry name" value="HisKA"/>
    <property type="match status" value="1"/>
</dbReference>
<dbReference type="GO" id="GO:0000155">
    <property type="term" value="F:phosphorelay sensor kinase activity"/>
    <property type="evidence" value="ECO:0007669"/>
    <property type="project" value="InterPro"/>
</dbReference>
<dbReference type="PANTHER" id="PTHR45436">
    <property type="entry name" value="SENSOR HISTIDINE KINASE YKOH"/>
    <property type="match status" value="1"/>
</dbReference>
<keyword evidence="4" id="KW-0597">Phosphoprotein</keyword>
<evidence type="ECO:0000256" key="2">
    <source>
        <dbReference type="ARBA" id="ARBA00004236"/>
    </source>
</evidence>
<evidence type="ECO:0000256" key="10">
    <source>
        <dbReference type="ARBA" id="ARBA00023136"/>
    </source>
</evidence>
<feature type="domain" description="Histidine kinase" evidence="13">
    <location>
        <begin position="240"/>
        <end position="447"/>
    </location>
</feature>
<evidence type="ECO:0000256" key="1">
    <source>
        <dbReference type="ARBA" id="ARBA00000085"/>
    </source>
</evidence>
<evidence type="ECO:0000256" key="5">
    <source>
        <dbReference type="ARBA" id="ARBA00022679"/>
    </source>
</evidence>
<feature type="domain" description="HAMP" evidence="14">
    <location>
        <begin position="179"/>
        <end position="232"/>
    </location>
</feature>
<accession>A0A9Q3Z5F4</accession>
<feature type="region of interest" description="Disordered" evidence="11">
    <location>
        <begin position="450"/>
        <end position="470"/>
    </location>
</feature>
<dbReference type="SMART" id="SM00387">
    <property type="entry name" value="HATPase_c"/>
    <property type="match status" value="1"/>
</dbReference>
<dbReference type="SUPFAM" id="SSF55874">
    <property type="entry name" value="ATPase domain of HSP90 chaperone/DNA topoisomerase II/histidine kinase"/>
    <property type="match status" value="1"/>
</dbReference>
<keyword evidence="5" id="KW-0808">Transferase</keyword>
<dbReference type="CDD" id="cd00075">
    <property type="entry name" value="HATPase"/>
    <property type="match status" value="1"/>
</dbReference>
<dbReference type="InterPro" id="IPR003594">
    <property type="entry name" value="HATPase_dom"/>
</dbReference>
<dbReference type="EMBL" id="JAJSBI010000006">
    <property type="protein sequence ID" value="MCD9874813.1"/>
    <property type="molecule type" value="Genomic_DNA"/>
</dbReference>
<name>A0A9Q3Z5F4_9ACTN</name>
<dbReference type="InterPro" id="IPR036890">
    <property type="entry name" value="HATPase_C_sf"/>
</dbReference>
<comment type="caution">
    <text evidence="15">The sequence shown here is derived from an EMBL/GenBank/DDBJ whole genome shotgun (WGS) entry which is preliminary data.</text>
</comment>
<gene>
    <name evidence="15" type="ORF">LJ657_14200</name>
</gene>
<dbReference type="SUPFAM" id="SSF47384">
    <property type="entry name" value="Homodimeric domain of signal transducing histidine kinase"/>
    <property type="match status" value="1"/>
</dbReference>
<dbReference type="Pfam" id="PF00512">
    <property type="entry name" value="HisKA"/>
    <property type="match status" value="1"/>
</dbReference>
<dbReference type="PRINTS" id="PR00344">
    <property type="entry name" value="BCTRLSENSOR"/>
</dbReference>